<evidence type="ECO:0000313" key="2">
    <source>
        <dbReference type="Proteomes" id="UP000289437"/>
    </source>
</evidence>
<dbReference type="EMBL" id="RDSM01000001">
    <property type="protein sequence ID" value="RXH56817.1"/>
    <property type="molecule type" value="Genomic_DNA"/>
</dbReference>
<protein>
    <submittedName>
        <fullName evidence="1">Uncharacterized protein</fullName>
    </submittedName>
</protein>
<reference evidence="1 2" key="1">
    <citation type="submission" date="2018-11" db="EMBL/GenBank/DDBJ databases">
        <authorList>
            <person name="Mardanov A.V."/>
            <person name="Ravin N.V."/>
            <person name="Dedysh S.N."/>
        </authorList>
    </citation>
    <scope>NUCLEOTIDE SEQUENCE [LARGE SCALE GENOMIC DNA]</scope>
    <source>
        <strain evidence="1 2">AF10</strain>
    </source>
</reference>
<gene>
    <name evidence="1" type="ORF">GRAN_0127</name>
</gene>
<evidence type="ECO:0000313" key="1">
    <source>
        <dbReference type="EMBL" id="RXH56817.1"/>
    </source>
</evidence>
<dbReference type="AlphaFoldDB" id="A0A4Q0T0Z7"/>
<name>A0A4Q0T0Z7_9BACT</name>
<reference evidence="2" key="2">
    <citation type="submission" date="2019-02" db="EMBL/GenBank/DDBJ databases">
        <title>Granulicella sibirica sp. nov., a psychrotolerant acidobacterium isolated from an organic soil layer in forested tundra, West Siberia.</title>
        <authorList>
            <person name="Oshkin I.Y."/>
            <person name="Kulichevskaya I.S."/>
            <person name="Rijpstra W.I.C."/>
            <person name="Sinninghe Damste J.S."/>
            <person name="Rakitin A.L."/>
            <person name="Ravin N.V."/>
            <person name="Dedysh S.N."/>
        </authorList>
    </citation>
    <scope>NUCLEOTIDE SEQUENCE [LARGE SCALE GENOMIC DNA]</scope>
    <source>
        <strain evidence="2">AF10</strain>
    </source>
</reference>
<comment type="caution">
    <text evidence="1">The sequence shown here is derived from an EMBL/GenBank/DDBJ whole genome shotgun (WGS) entry which is preliminary data.</text>
</comment>
<organism evidence="1 2">
    <name type="scientific">Granulicella sibirica</name>
    <dbReference type="NCBI Taxonomy" id="2479048"/>
    <lineage>
        <taxon>Bacteria</taxon>
        <taxon>Pseudomonadati</taxon>
        <taxon>Acidobacteriota</taxon>
        <taxon>Terriglobia</taxon>
        <taxon>Terriglobales</taxon>
        <taxon>Acidobacteriaceae</taxon>
        <taxon>Granulicella</taxon>
    </lineage>
</organism>
<sequence length="50" mass="5924">MRDGANIHPVGIALFWFSRAFGRRFFWHKVFAGMRLQHSAKHCHHNRYAG</sequence>
<keyword evidence="2" id="KW-1185">Reference proteome</keyword>
<accession>A0A4Q0T0Z7</accession>
<proteinExistence type="predicted"/>
<dbReference type="Proteomes" id="UP000289437">
    <property type="component" value="Unassembled WGS sequence"/>
</dbReference>